<dbReference type="InterPro" id="IPR011051">
    <property type="entry name" value="RmlC_Cupin_sf"/>
</dbReference>
<organism evidence="8 9">
    <name type="scientific">Ustilaginoidea virens</name>
    <name type="common">Rice false smut fungus</name>
    <name type="synonym">Villosiclava virens</name>
    <dbReference type="NCBI Taxonomy" id="1159556"/>
    <lineage>
        <taxon>Eukaryota</taxon>
        <taxon>Fungi</taxon>
        <taxon>Dikarya</taxon>
        <taxon>Ascomycota</taxon>
        <taxon>Pezizomycotina</taxon>
        <taxon>Sordariomycetes</taxon>
        <taxon>Hypocreomycetidae</taxon>
        <taxon>Hypocreales</taxon>
        <taxon>Clavicipitaceae</taxon>
        <taxon>Ustilaginoidea</taxon>
    </lineage>
</organism>
<evidence type="ECO:0000256" key="5">
    <source>
        <dbReference type="SAM" id="MobiDB-lite"/>
    </source>
</evidence>
<comment type="subcellular location">
    <subcellularLocation>
        <location evidence="1">Nucleus</location>
    </subcellularLocation>
</comment>
<keyword evidence="3" id="KW-0238">DNA-binding</keyword>
<protein>
    <recommendedName>
        <fullName evidence="10">Cupin domain-containing protein</fullName>
    </recommendedName>
</protein>
<feature type="compositionally biased region" description="Acidic residues" evidence="5">
    <location>
        <begin position="193"/>
        <end position="214"/>
    </location>
</feature>
<evidence type="ECO:0000256" key="4">
    <source>
        <dbReference type="ARBA" id="ARBA00023242"/>
    </source>
</evidence>
<dbReference type="Pfam" id="PF15624">
    <property type="entry name" value="Mif2_N"/>
    <property type="match status" value="1"/>
</dbReference>
<dbReference type="InterPro" id="IPR014710">
    <property type="entry name" value="RmlC-like_jellyroll"/>
</dbReference>
<feature type="compositionally biased region" description="Pro residues" evidence="5">
    <location>
        <begin position="275"/>
        <end position="306"/>
    </location>
</feature>
<evidence type="ECO:0000313" key="8">
    <source>
        <dbReference type="EMBL" id="GAO16219.1"/>
    </source>
</evidence>
<evidence type="ECO:0000256" key="3">
    <source>
        <dbReference type="ARBA" id="ARBA00023125"/>
    </source>
</evidence>
<evidence type="ECO:0000256" key="1">
    <source>
        <dbReference type="ARBA" id="ARBA00004123"/>
    </source>
</evidence>
<dbReference type="InterPro" id="IPR028386">
    <property type="entry name" value="CENP-C/Mif2/cnp3"/>
</dbReference>
<comment type="similarity">
    <text evidence="2">Belongs to the CENP-C/MIF2 family.</text>
</comment>
<feature type="compositionally biased region" description="Basic residues" evidence="5">
    <location>
        <begin position="1"/>
        <end position="10"/>
    </location>
</feature>
<feature type="compositionally biased region" description="Basic and acidic residues" evidence="5">
    <location>
        <begin position="127"/>
        <end position="137"/>
    </location>
</feature>
<feature type="compositionally biased region" description="Basic and acidic residues" evidence="5">
    <location>
        <begin position="29"/>
        <end position="39"/>
    </location>
</feature>
<dbReference type="AlphaFoldDB" id="A0A1B5KYS0"/>
<sequence>MARSAKRPRTRPQALHQLGVRGRKTGVVLRDRGERDEHGMQPLDAIFSPHEGQRAPGDESSDAGSGDMEIASSKLRRCRVSRQASSRRNADLVQGEGPGPQTILRNRHSITHPLPKSRSPAKTKLKSPAEKTPRLDRSSSPSRSQLTDDRDLTVTRKLDFSTKGDRPRRSSAKRISNVSTSSRRSSRLLEQQQQEEEEELEEEELEEEEEDGEPVSDIHPSPLFQKDPTVSDLVTQSMQMVDAIDENMTAAGLGQGAQGDVPPTGGDDYPEDEPPGVPSPAEPPSLPKSSPALPPPPKPSRIPPPTQSIYSPKKRPPLEMGDEPTGSEDEQSRSEAKRRRTKTRSPLPPRAPKAPLIPKSKPAVSNTAAQQLKRGRGRPPKAGRRATKPSAGVEAGAGDDGDDDGEGDETFMEIQRGPPMPRSRGLVSLRNDGGALATQARLGRRPARPRDYWTGDIREYDDEHDKEELPVKEVIRLPADAPPSSRAPHSKTRAKVKATIREAVQEDEELEDWEVDEGTVTGEIVLWEAAHELDPPGDDDEVQVTEERLAIAADAIETHDNPNTTFRFAKLLTLPFIGAGVVDLPPEAEKRPKNSRKMHLVFFVHYGKVLVTINEVQFRISAGGTWFVPRGECVARGPSAMGCSSRGFLADSGVGNYYSITNDYQVPARIFFAQGCEVAPAQG</sequence>
<dbReference type="SUPFAM" id="SSF51182">
    <property type="entry name" value="RmlC-like cupins"/>
    <property type="match status" value="1"/>
</dbReference>
<dbReference type="GO" id="GO:0000776">
    <property type="term" value="C:kinetochore"/>
    <property type="evidence" value="ECO:0007669"/>
    <property type="project" value="InterPro"/>
</dbReference>
<gene>
    <name evidence="8" type="ORF">UVI_02000030</name>
</gene>
<evidence type="ECO:0000313" key="9">
    <source>
        <dbReference type="Proteomes" id="UP000054053"/>
    </source>
</evidence>
<dbReference type="EMBL" id="BBTG02000001">
    <property type="protein sequence ID" value="GAO16219.1"/>
    <property type="molecule type" value="Genomic_DNA"/>
</dbReference>
<feature type="region of interest" description="Disordered" evidence="5">
    <location>
        <begin position="1"/>
        <end position="450"/>
    </location>
</feature>
<dbReference type="GO" id="GO:0051455">
    <property type="term" value="P:spindle attachment to meiosis I kinetochore"/>
    <property type="evidence" value="ECO:0007669"/>
    <property type="project" value="TreeGrafter"/>
</dbReference>
<dbReference type="GO" id="GO:0051382">
    <property type="term" value="P:kinetochore assembly"/>
    <property type="evidence" value="ECO:0007669"/>
    <property type="project" value="InterPro"/>
</dbReference>
<evidence type="ECO:0000256" key="2">
    <source>
        <dbReference type="ARBA" id="ARBA00010291"/>
    </source>
</evidence>
<feature type="domain" description="Mif2 N-terminal" evidence="7">
    <location>
        <begin position="16"/>
        <end position="160"/>
    </location>
</feature>
<dbReference type="InterPro" id="IPR025974">
    <property type="entry name" value="Mif2/CENP-C_cupin"/>
</dbReference>
<proteinExistence type="inferred from homology"/>
<evidence type="ECO:0000259" key="7">
    <source>
        <dbReference type="Pfam" id="PF15624"/>
    </source>
</evidence>
<accession>A0A1B5KYS0</accession>
<dbReference type="GO" id="GO:0019237">
    <property type="term" value="F:centromeric DNA binding"/>
    <property type="evidence" value="ECO:0007669"/>
    <property type="project" value="InterPro"/>
</dbReference>
<dbReference type="Proteomes" id="UP000054053">
    <property type="component" value="Unassembled WGS sequence"/>
</dbReference>
<reference evidence="9" key="1">
    <citation type="journal article" date="2016" name="Genome Announc.">
        <title>Genome sequence of Ustilaginoidea virens IPU010, a rice pathogenic fungus causing false smut.</title>
        <authorList>
            <person name="Kumagai T."/>
            <person name="Ishii T."/>
            <person name="Terai G."/>
            <person name="Umemura M."/>
            <person name="Machida M."/>
            <person name="Asai K."/>
        </authorList>
    </citation>
    <scope>NUCLEOTIDE SEQUENCE [LARGE SCALE GENOMIC DNA]</scope>
    <source>
        <strain evidence="9">IPU010</strain>
    </source>
</reference>
<dbReference type="GO" id="GO:0051315">
    <property type="term" value="P:attachment of mitotic spindle microtubules to kinetochore"/>
    <property type="evidence" value="ECO:0007669"/>
    <property type="project" value="TreeGrafter"/>
</dbReference>
<feature type="compositionally biased region" description="Basic and acidic residues" evidence="5">
    <location>
        <begin position="146"/>
        <end position="168"/>
    </location>
</feature>
<dbReference type="PANTHER" id="PTHR16684:SF11">
    <property type="entry name" value="CENTROMERE PROTEIN C"/>
    <property type="match status" value="1"/>
</dbReference>
<feature type="compositionally biased region" description="Low complexity" evidence="5">
    <location>
        <begin position="174"/>
        <end position="192"/>
    </location>
</feature>
<dbReference type="Pfam" id="PF11699">
    <property type="entry name" value="CENP-C_C"/>
    <property type="match status" value="1"/>
</dbReference>
<feature type="compositionally biased region" description="Acidic residues" evidence="5">
    <location>
        <begin position="320"/>
        <end position="329"/>
    </location>
</feature>
<keyword evidence="4" id="KW-0539">Nucleus</keyword>
<feature type="compositionally biased region" description="Acidic residues" evidence="5">
    <location>
        <begin position="397"/>
        <end position="411"/>
    </location>
</feature>
<comment type="caution">
    <text evidence="8">The sequence shown here is derived from an EMBL/GenBank/DDBJ whole genome shotgun (WGS) entry which is preliminary data.</text>
</comment>
<dbReference type="InterPro" id="IPR028929">
    <property type="entry name" value="Mif2_N"/>
</dbReference>
<evidence type="ECO:0008006" key="10">
    <source>
        <dbReference type="Google" id="ProtNLM"/>
    </source>
</evidence>
<dbReference type="Gene3D" id="2.60.120.10">
    <property type="entry name" value="Jelly Rolls"/>
    <property type="match status" value="1"/>
</dbReference>
<dbReference type="GO" id="GO:0005634">
    <property type="term" value="C:nucleus"/>
    <property type="evidence" value="ECO:0007669"/>
    <property type="project" value="UniProtKB-SubCell"/>
</dbReference>
<feature type="compositionally biased region" description="Basic residues" evidence="5">
    <location>
        <begin position="373"/>
        <end position="387"/>
    </location>
</feature>
<feature type="domain" description="Mif2/CENP-C cupin" evidence="6">
    <location>
        <begin position="566"/>
        <end position="632"/>
    </location>
</feature>
<evidence type="ECO:0000259" key="6">
    <source>
        <dbReference type="Pfam" id="PF11699"/>
    </source>
</evidence>
<dbReference type="PANTHER" id="PTHR16684">
    <property type="entry name" value="CENTROMERE PROTEIN C"/>
    <property type="match status" value="1"/>
</dbReference>
<name>A0A1B5KYS0_USTVR</name>